<comment type="caution">
    <text evidence="1">The sequence shown here is derived from an EMBL/GenBank/DDBJ whole genome shotgun (WGS) entry which is preliminary data.</text>
</comment>
<proteinExistence type="predicted"/>
<evidence type="ECO:0000313" key="1">
    <source>
        <dbReference type="EMBL" id="MDX8046341.1"/>
    </source>
</evidence>
<name>A0ACC6M5V7_9BACI</name>
<sequence length="113" mass="13441">MNTVQHRLAHHFIQHDIGDYPHIKKGVRCCNCQHLSVEINARKSACKKCGENEQISESILRNIQELQLLFPHEKLTTNLVYDWCIEEYSKKIIRGCLEKHFQKTGVRQWTYYK</sequence>
<dbReference type="Proteomes" id="UP001277972">
    <property type="component" value="Unassembled WGS sequence"/>
</dbReference>
<gene>
    <name evidence="1" type="ORF">SH601_10150</name>
</gene>
<organism evidence="1 2">
    <name type="scientific">Gracilibacillus pellucidus</name>
    <dbReference type="NCBI Taxonomy" id="3095368"/>
    <lineage>
        <taxon>Bacteria</taxon>
        <taxon>Bacillati</taxon>
        <taxon>Bacillota</taxon>
        <taxon>Bacilli</taxon>
        <taxon>Bacillales</taxon>
        <taxon>Bacillaceae</taxon>
        <taxon>Gracilibacillus</taxon>
    </lineage>
</organism>
<reference evidence="1" key="1">
    <citation type="submission" date="2023-11" db="EMBL/GenBank/DDBJ databases">
        <title>Gracilibacillus pellucida a moderately halophilic bacterium isolated from saline soil in Xinjiang province.</title>
        <authorList>
            <person name="Zhang Z."/>
            <person name="Tan F."/>
            <person name="Wang Y."/>
            <person name="Xia M."/>
        </authorList>
    </citation>
    <scope>NUCLEOTIDE SEQUENCE</scope>
    <source>
        <strain evidence="1">S3-1-1</strain>
    </source>
</reference>
<evidence type="ECO:0000313" key="2">
    <source>
        <dbReference type="Proteomes" id="UP001277972"/>
    </source>
</evidence>
<keyword evidence="2" id="KW-1185">Reference proteome</keyword>
<accession>A0ACC6M5V7</accession>
<protein>
    <submittedName>
        <fullName evidence="1">Uncharacterized protein</fullName>
    </submittedName>
</protein>
<dbReference type="EMBL" id="JAWZSR010000005">
    <property type="protein sequence ID" value="MDX8046341.1"/>
    <property type="molecule type" value="Genomic_DNA"/>
</dbReference>